<dbReference type="RefSeq" id="WP_151177545.1">
    <property type="nucleotide sequence ID" value="NZ_CP042906.1"/>
</dbReference>
<name>A0A5J6MIJ7_9PROT</name>
<organism evidence="1 2">
    <name type="scientific">Hypericibacter terrae</name>
    <dbReference type="NCBI Taxonomy" id="2602015"/>
    <lineage>
        <taxon>Bacteria</taxon>
        <taxon>Pseudomonadati</taxon>
        <taxon>Pseudomonadota</taxon>
        <taxon>Alphaproteobacteria</taxon>
        <taxon>Rhodospirillales</taxon>
        <taxon>Dongiaceae</taxon>
        <taxon>Hypericibacter</taxon>
    </lineage>
</organism>
<dbReference type="AlphaFoldDB" id="A0A5J6MIJ7"/>
<gene>
    <name evidence="1" type="ORF">FRZ44_25690</name>
</gene>
<sequence>MRRVTRDSLRRMVEELPSVGWPDAELDGLVAPQFGVITGFPEFLTEVEALCRLDLGATGLPGRLPDKKRRP</sequence>
<proteinExistence type="predicted"/>
<protein>
    <submittedName>
        <fullName evidence="1">Uncharacterized protein</fullName>
    </submittedName>
</protein>
<evidence type="ECO:0000313" key="1">
    <source>
        <dbReference type="EMBL" id="QEX17273.1"/>
    </source>
</evidence>
<reference evidence="1 2" key="1">
    <citation type="submission" date="2019-08" db="EMBL/GenBank/DDBJ databases">
        <title>Hyperibacter terrae gen. nov., sp. nov. and Hyperibacter viscosus sp. nov., two new members in the family Rhodospirillaceae isolated from the rhizosphere of Hypericum perforatum.</title>
        <authorList>
            <person name="Noviana Z."/>
        </authorList>
    </citation>
    <scope>NUCLEOTIDE SEQUENCE [LARGE SCALE GENOMIC DNA]</scope>
    <source>
        <strain evidence="1 2">R5913</strain>
    </source>
</reference>
<evidence type="ECO:0000313" key="2">
    <source>
        <dbReference type="Proteomes" id="UP000326202"/>
    </source>
</evidence>
<dbReference type="OrthoDB" id="8371569at2"/>
<dbReference type="Proteomes" id="UP000326202">
    <property type="component" value="Chromosome"/>
</dbReference>
<dbReference type="EMBL" id="CP042906">
    <property type="protein sequence ID" value="QEX17273.1"/>
    <property type="molecule type" value="Genomic_DNA"/>
</dbReference>
<dbReference type="KEGG" id="htq:FRZ44_25690"/>
<keyword evidence="2" id="KW-1185">Reference proteome</keyword>
<accession>A0A5J6MIJ7</accession>